<feature type="non-terminal residue" evidence="2">
    <location>
        <position position="1"/>
    </location>
</feature>
<evidence type="ECO:0000313" key="2">
    <source>
        <dbReference type="EMBL" id="CAH3015979.1"/>
    </source>
</evidence>
<keyword evidence="3" id="KW-1185">Reference proteome</keyword>
<gene>
    <name evidence="2" type="ORF">PEVE_00024013</name>
</gene>
<organism evidence="2 3">
    <name type="scientific">Porites evermanni</name>
    <dbReference type="NCBI Taxonomy" id="104178"/>
    <lineage>
        <taxon>Eukaryota</taxon>
        <taxon>Metazoa</taxon>
        <taxon>Cnidaria</taxon>
        <taxon>Anthozoa</taxon>
        <taxon>Hexacorallia</taxon>
        <taxon>Scleractinia</taxon>
        <taxon>Fungiina</taxon>
        <taxon>Poritidae</taxon>
        <taxon>Porites</taxon>
    </lineage>
</organism>
<protein>
    <submittedName>
        <fullName evidence="2">Uncharacterized protein</fullName>
    </submittedName>
</protein>
<sequence length="182" mass="21030">SRVAQWKRAGPITQRSEDQNLALLFFFLPPLSLLNLYWFNTLATWIPGNSGLFVFVGFILMLVGGAFLKNPKLLKDTRSRVAQWKRAGPITQRSEDQNLALLYSDMISLDNSEELLWIADSRYRFLGYVQRLGFVSTYFLQCYTMGKKYLICSPYESRVAQWKRAGPITQRSEDQNLALLIF</sequence>
<keyword evidence="1" id="KW-1133">Transmembrane helix</keyword>
<dbReference type="EMBL" id="CALNXI010000032">
    <property type="protein sequence ID" value="CAH3015979.1"/>
    <property type="molecule type" value="Genomic_DNA"/>
</dbReference>
<dbReference type="Proteomes" id="UP001159427">
    <property type="component" value="Unassembled WGS sequence"/>
</dbReference>
<keyword evidence="1" id="KW-0812">Transmembrane</keyword>
<keyword evidence="1" id="KW-0472">Membrane</keyword>
<evidence type="ECO:0000256" key="1">
    <source>
        <dbReference type="SAM" id="Phobius"/>
    </source>
</evidence>
<feature type="transmembrane region" description="Helical" evidence="1">
    <location>
        <begin position="51"/>
        <end position="68"/>
    </location>
</feature>
<name>A0ABN8LK14_9CNID</name>
<evidence type="ECO:0000313" key="3">
    <source>
        <dbReference type="Proteomes" id="UP001159427"/>
    </source>
</evidence>
<feature type="transmembrane region" description="Helical" evidence="1">
    <location>
        <begin position="21"/>
        <end position="39"/>
    </location>
</feature>
<reference evidence="2 3" key="1">
    <citation type="submission" date="2022-05" db="EMBL/GenBank/DDBJ databases">
        <authorList>
            <consortium name="Genoscope - CEA"/>
            <person name="William W."/>
        </authorList>
    </citation>
    <scope>NUCLEOTIDE SEQUENCE [LARGE SCALE GENOMIC DNA]</scope>
</reference>
<comment type="caution">
    <text evidence="2">The sequence shown here is derived from an EMBL/GenBank/DDBJ whole genome shotgun (WGS) entry which is preliminary data.</text>
</comment>
<proteinExistence type="predicted"/>
<accession>A0ABN8LK14</accession>